<evidence type="ECO:0000313" key="3">
    <source>
        <dbReference type="Proteomes" id="UP000438429"/>
    </source>
</evidence>
<evidence type="ECO:0000313" key="2">
    <source>
        <dbReference type="EMBL" id="KAF0035027.1"/>
    </source>
</evidence>
<comment type="caution">
    <text evidence="2">The sequence shown here is derived from an EMBL/GenBank/DDBJ whole genome shotgun (WGS) entry which is preliminary data.</text>
</comment>
<dbReference type="Proteomes" id="UP000438429">
    <property type="component" value="Unassembled WGS sequence"/>
</dbReference>
<dbReference type="AlphaFoldDB" id="A0A6A4SP51"/>
<reference evidence="2 3" key="1">
    <citation type="submission" date="2019-06" db="EMBL/GenBank/DDBJ databases">
        <title>Draft genomes of female and male turbot (Scophthalmus maximus).</title>
        <authorList>
            <person name="Xu H."/>
            <person name="Xu X.-W."/>
            <person name="Shao C."/>
            <person name="Chen S."/>
        </authorList>
    </citation>
    <scope>NUCLEOTIDE SEQUENCE [LARGE SCALE GENOMIC DNA]</scope>
    <source>
        <strain evidence="2">Ysfricsl-2016a</strain>
        <tissue evidence="2">Blood</tissue>
    </source>
</reference>
<feature type="compositionally biased region" description="Polar residues" evidence="1">
    <location>
        <begin position="11"/>
        <end position="20"/>
    </location>
</feature>
<sequence length="83" mass="8680">MLREGPRCGTGMQSVGQSSAAIHPATKHVSPSTKQTVHSPFLASTGIRTAVTGLQMEKRVESNCGCRHIVAAIFLPSACGYPA</sequence>
<evidence type="ECO:0000256" key="1">
    <source>
        <dbReference type="SAM" id="MobiDB-lite"/>
    </source>
</evidence>
<name>A0A6A4SP51_SCOMX</name>
<protein>
    <submittedName>
        <fullName evidence="2">Uncharacterized protein</fullName>
    </submittedName>
</protein>
<gene>
    <name evidence="2" type="ORF">F2P81_012785</name>
</gene>
<proteinExistence type="predicted"/>
<dbReference type="EMBL" id="VEVO01000011">
    <property type="protein sequence ID" value="KAF0035027.1"/>
    <property type="molecule type" value="Genomic_DNA"/>
</dbReference>
<accession>A0A6A4SP51</accession>
<feature type="region of interest" description="Disordered" evidence="1">
    <location>
        <begin position="1"/>
        <end position="36"/>
    </location>
</feature>
<organism evidence="2 3">
    <name type="scientific">Scophthalmus maximus</name>
    <name type="common">Turbot</name>
    <name type="synonym">Psetta maxima</name>
    <dbReference type="NCBI Taxonomy" id="52904"/>
    <lineage>
        <taxon>Eukaryota</taxon>
        <taxon>Metazoa</taxon>
        <taxon>Chordata</taxon>
        <taxon>Craniata</taxon>
        <taxon>Vertebrata</taxon>
        <taxon>Euteleostomi</taxon>
        <taxon>Actinopterygii</taxon>
        <taxon>Neopterygii</taxon>
        <taxon>Teleostei</taxon>
        <taxon>Neoteleostei</taxon>
        <taxon>Acanthomorphata</taxon>
        <taxon>Carangaria</taxon>
        <taxon>Pleuronectiformes</taxon>
        <taxon>Pleuronectoidei</taxon>
        <taxon>Scophthalmidae</taxon>
        <taxon>Scophthalmus</taxon>
    </lineage>
</organism>